<reference evidence="2" key="1">
    <citation type="journal article" date="2019" name="Int. J. Syst. Evol. Microbiol.">
        <title>The Global Catalogue of Microorganisms (GCM) 10K type strain sequencing project: providing services to taxonomists for standard genome sequencing and annotation.</title>
        <authorList>
            <consortium name="The Broad Institute Genomics Platform"/>
            <consortium name="The Broad Institute Genome Sequencing Center for Infectious Disease"/>
            <person name="Wu L."/>
            <person name="Ma J."/>
        </authorList>
    </citation>
    <scope>NUCLEOTIDE SEQUENCE [LARGE SCALE GENOMIC DNA]</scope>
    <source>
        <strain evidence="2">CCUG 50347</strain>
    </source>
</reference>
<organism evidence="1 2">
    <name type="scientific">Actinomycetospora chibensis</name>
    <dbReference type="NCBI Taxonomy" id="663606"/>
    <lineage>
        <taxon>Bacteria</taxon>
        <taxon>Bacillati</taxon>
        <taxon>Actinomycetota</taxon>
        <taxon>Actinomycetes</taxon>
        <taxon>Pseudonocardiales</taxon>
        <taxon>Pseudonocardiaceae</taxon>
        <taxon>Actinomycetospora</taxon>
    </lineage>
</organism>
<dbReference type="Proteomes" id="UP001595909">
    <property type="component" value="Unassembled WGS sequence"/>
</dbReference>
<evidence type="ECO:0000313" key="2">
    <source>
        <dbReference type="Proteomes" id="UP001595909"/>
    </source>
</evidence>
<evidence type="ECO:0000313" key="1">
    <source>
        <dbReference type="EMBL" id="MFC4835657.1"/>
    </source>
</evidence>
<protein>
    <submittedName>
        <fullName evidence="1">Uncharacterized protein</fullName>
    </submittedName>
</protein>
<name>A0ABV9RQM5_9PSEU</name>
<dbReference type="RefSeq" id="WP_274189455.1">
    <property type="nucleotide sequence ID" value="NZ_BAABHN010000050.1"/>
</dbReference>
<gene>
    <name evidence="1" type="ORF">ACFPEL_24830</name>
</gene>
<proteinExistence type="predicted"/>
<comment type="caution">
    <text evidence="1">The sequence shown here is derived from an EMBL/GenBank/DDBJ whole genome shotgun (WGS) entry which is preliminary data.</text>
</comment>
<sequence length="107" mass="10054">MSVTPDPGRDPIRSTSRIVAGALATVSAGGALLGLAGTAVASPVPGVPVTTAEQCTGGGGELTGGGLTCTGGGDTGDVVVGEAAAGAMRQALPEEVADPALTAVGRR</sequence>
<accession>A0ABV9RQM5</accession>
<dbReference type="EMBL" id="JBHSIM010000050">
    <property type="protein sequence ID" value="MFC4835657.1"/>
    <property type="molecule type" value="Genomic_DNA"/>
</dbReference>
<keyword evidence="2" id="KW-1185">Reference proteome</keyword>